<name>A0A835SQT4_9CHLO</name>
<evidence type="ECO:0000256" key="1">
    <source>
        <dbReference type="SAM" id="MobiDB-lite"/>
    </source>
</evidence>
<dbReference type="PANTHER" id="PTHR24410">
    <property type="entry name" value="HL07962P-RELATED"/>
    <property type="match status" value="1"/>
</dbReference>
<comment type="caution">
    <text evidence="2">The sequence shown here is derived from an EMBL/GenBank/DDBJ whole genome shotgun (WGS) entry which is preliminary data.</text>
</comment>
<dbReference type="InterPro" id="IPR051481">
    <property type="entry name" value="BTB-POZ/Galectin-3-binding"/>
</dbReference>
<feature type="region of interest" description="Disordered" evidence="1">
    <location>
        <begin position="86"/>
        <end position="112"/>
    </location>
</feature>
<accession>A0A835SQT4</accession>
<dbReference type="EMBL" id="JAEHOD010000072">
    <property type="protein sequence ID" value="KAG2431617.1"/>
    <property type="molecule type" value="Genomic_DNA"/>
</dbReference>
<evidence type="ECO:0008006" key="4">
    <source>
        <dbReference type="Google" id="ProtNLM"/>
    </source>
</evidence>
<dbReference type="InterPro" id="IPR011333">
    <property type="entry name" value="SKP1/BTB/POZ_sf"/>
</dbReference>
<gene>
    <name evidence="2" type="ORF">HYH02_013310</name>
</gene>
<evidence type="ECO:0000313" key="2">
    <source>
        <dbReference type="EMBL" id="KAG2431617.1"/>
    </source>
</evidence>
<sequence length="609" mass="64283">MAGFNVRVAEGISSLFGQDAHADCSVIFCLEHPTSESGDEPQASSSGRKRGRESIAECATVGEPLPAHSFVLRFASDKLAAQLDWPANTDASRNQKPSSKKAKGRERRATTQLKVEEPQLEVLLGSAAELPAARAAIQFAYTGRVEAGSIREALQVRRQAAYLQMEGCAAACLAAVREKLATGAGSSAGAAAATGAAEAKAAGSPATAWAMPAVLELYGCTDVWPEPDEDAAFAALLTEAKQQLVAHFGDALAVLNNKERREQMRALPAVGMEALLESDDFGTDSESSVVLMLAEWMDANHSTTDVATRQRLCGLLRLACCSRAYLCWVLPALAARHTDAPLHPAGWLAVTPQQLTCVANFSTAPEGERKVMSAGLLCKLLGATNSRCWLSTQPRRRCLSAEGRTFAFAVRLEQLTEAEQLLAAALPGAAVALDALVAGAPGGGDGGGCVAAEGLEWRPSLEWRQGTAAAGLFLRCAVPLILLRPPGQPLSALMSAGTATVPHIRLCVHSGAAPPDAGGGKRAKTFQAEMRNVVISLGNLGLGFERALPLKPASEAIPQRQQQGQQQQQERQAAAEAAVRWAAYLWDGKVNGALTLLPPKEPQEQQKKQ</sequence>
<dbReference type="Proteomes" id="UP000613740">
    <property type="component" value="Unassembled WGS sequence"/>
</dbReference>
<dbReference type="OrthoDB" id="546755at2759"/>
<feature type="region of interest" description="Disordered" evidence="1">
    <location>
        <begin position="33"/>
        <end position="55"/>
    </location>
</feature>
<keyword evidence="3" id="KW-1185">Reference proteome</keyword>
<proteinExistence type="predicted"/>
<dbReference type="PANTHER" id="PTHR24410:SF23">
    <property type="entry name" value="BTB DOMAIN-CONTAINING PROTEIN-RELATED"/>
    <property type="match status" value="1"/>
</dbReference>
<dbReference type="AlphaFoldDB" id="A0A835SQT4"/>
<evidence type="ECO:0000313" key="3">
    <source>
        <dbReference type="Proteomes" id="UP000613740"/>
    </source>
</evidence>
<dbReference type="Gene3D" id="3.30.710.10">
    <property type="entry name" value="Potassium Channel Kv1.1, Chain A"/>
    <property type="match status" value="1"/>
</dbReference>
<protein>
    <recommendedName>
        <fullName evidence="4">BACK domain-containing protein</fullName>
    </recommendedName>
</protein>
<reference evidence="2" key="1">
    <citation type="journal article" date="2020" name="bioRxiv">
        <title>Comparative genomics of Chlamydomonas.</title>
        <authorList>
            <person name="Craig R.J."/>
            <person name="Hasan A.R."/>
            <person name="Ness R.W."/>
            <person name="Keightley P.D."/>
        </authorList>
    </citation>
    <scope>NUCLEOTIDE SEQUENCE</scope>
    <source>
        <strain evidence="2">CCAP 11/173</strain>
    </source>
</reference>
<organism evidence="2 3">
    <name type="scientific">Chlamydomonas schloesseri</name>
    <dbReference type="NCBI Taxonomy" id="2026947"/>
    <lineage>
        <taxon>Eukaryota</taxon>
        <taxon>Viridiplantae</taxon>
        <taxon>Chlorophyta</taxon>
        <taxon>core chlorophytes</taxon>
        <taxon>Chlorophyceae</taxon>
        <taxon>CS clade</taxon>
        <taxon>Chlamydomonadales</taxon>
        <taxon>Chlamydomonadaceae</taxon>
        <taxon>Chlamydomonas</taxon>
    </lineage>
</organism>